<gene>
    <name evidence="1" type="ordered locus">MTR_6g037730</name>
</gene>
<evidence type="ECO:0000313" key="2">
    <source>
        <dbReference type="EnsemblPlants" id="KEH25921"/>
    </source>
</evidence>
<sequence length="56" mass="6829">MRQLHEKYYEKAIHFGFPFLSKNKSLLRVLQNTLQRSDLHTREVEQTQNTIQRSRI</sequence>
<reference evidence="1 3" key="1">
    <citation type="journal article" date="2011" name="Nature">
        <title>The Medicago genome provides insight into the evolution of rhizobial symbioses.</title>
        <authorList>
            <person name="Young N.D."/>
            <person name="Debelle F."/>
            <person name="Oldroyd G.E."/>
            <person name="Geurts R."/>
            <person name="Cannon S.B."/>
            <person name="Udvardi M.K."/>
            <person name="Benedito V.A."/>
            <person name="Mayer K.F."/>
            <person name="Gouzy J."/>
            <person name="Schoof H."/>
            <person name="Van de Peer Y."/>
            <person name="Proost S."/>
            <person name="Cook D.R."/>
            <person name="Meyers B.C."/>
            <person name="Spannagl M."/>
            <person name="Cheung F."/>
            <person name="De Mita S."/>
            <person name="Krishnakumar V."/>
            <person name="Gundlach H."/>
            <person name="Zhou S."/>
            <person name="Mudge J."/>
            <person name="Bharti A.K."/>
            <person name="Murray J.D."/>
            <person name="Naoumkina M.A."/>
            <person name="Rosen B."/>
            <person name="Silverstein K.A."/>
            <person name="Tang H."/>
            <person name="Rombauts S."/>
            <person name="Zhao P.X."/>
            <person name="Zhou P."/>
            <person name="Barbe V."/>
            <person name="Bardou P."/>
            <person name="Bechner M."/>
            <person name="Bellec A."/>
            <person name="Berger A."/>
            <person name="Berges H."/>
            <person name="Bidwell S."/>
            <person name="Bisseling T."/>
            <person name="Choisne N."/>
            <person name="Couloux A."/>
            <person name="Denny R."/>
            <person name="Deshpande S."/>
            <person name="Dai X."/>
            <person name="Doyle J.J."/>
            <person name="Dudez A.M."/>
            <person name="Farmer A.D."/>
            <person name="Fouteau S."/>
            <person name="Franken C."/>
            <person name="Gibelin C."/>
            <person name="Gish J."/>
            <person name="Goldstein S."/>
            <person name="Gonzalez A.J."/>
            <person name="Green P.J."/>
            <person name="Hallab A."/>
            <person name="Hartog M."/>
            <person name="Hua A."/>
            <person name="Humphray S.J."/>
            <person name="Jeong D.H."/>
            <person name="Jing Y."/>
            <person name="Jocker A."/>
            <person name="Kenton S.M."/>
            <person name="Kim D.J."/>
            <person name="Klee K."/>
            <person name="Lai H."/>
            <person name="Lang C."/>
            <person name="Lin S."/>
            <person name="Macmil S.L."/>
            <person name="Magdelenat G."/>
            <person name="Matthews L."/>
            <person name="McCorrison J."/>
            <person name="Monaghan E.L."/>
            <person name="Mun J.H."/>
            <person name="Najar F.Z."/>
            <person name="Nicholson C."/>
            <person name="Noirot C."/>
            <person name="O'Bleness M."/>
            <person name="Paule C.R."/>
            <person name="Poulain J."/>
            <person name="Prion F."/>
            <person name="Qin B."/>
            <person name="Qu C."/>
            <person name="Retzel E.F."/>
            <person name="Riddle C."/>
            <person name="Sallet E."/>
            <person name="Samain S."/>
            <person name="Samson N."/>
            <person name="Sanders I."/>
            <person name="Saurat O."/>
            <person name="Scarpelli C."/>
            <person name="Schiex T."/>
            <person name="Segurens B."/>
            <person name="Severin A.J."/>
            <person name="Sherrier D.J."/>
            <person name="Shi R."/>
            <person name="Sims S."/>
            <person name="Singer S.R."/>
            <person name="Sinharoy S."/>
            <person name="Sterck L."/>
            <person name="Viollet A."/>
            <person name="Wang B.B."/>
            <person name="Wang K."/>
            <person name="Wang M."/>
            <person name="Wang X."/>
            <person name="Warfsmann J."/>
            <person name="Weissenbach J."/>
            <person name="White D.D."/>
            <person name="White J.D."/>
            <person name="Wiley G.B."/>
            <person name="Wincker P."/>
            <person name="Xing Y."/>
            <person name="Yang L."/>
            <person name="Yao Z."/>
            <person name="Ying F."/>
            <person name="Zhai J."/>
            <person name="Zhou L."/>
            <person name="Zuber A."/>
            <person name="Denarie J."/>
            <person name="Dixon R.A."/>
            <person name="May G.D."/>
            <person name="Schwartz D.C."/>
            <person name="Rogers J."/>
            <person name="Quetier F."/>
            <person name="Town C.D."/>
            <person name="Roe B.A."/>
        </authorList>
    </citation>
    <scope>NUCLEOTIDE SEQUENCE [LARGE SCALE GENOMIC DNA]</scope>
    <source>
        <strain evidence="1">A17</strain>
        <strain evidence="2 3">cv. Jemalong A17</strain>
    </source>
</reference>
<organism evidence="1 3">
    <name type="scientific">Medicago truncatula</name>
    <name type="common">Barrel medic</name>
    <name type="synonym">Medicago tribuloides</name>
    <dbReference type="NCBI Taxonomy" id="3880"/>
    <lineage>
        <taxon>Eukaryota</taxon>
        <taxon>Viridiplantae</taxon>
        <taxon>Streptophyta</taxon>
        <taxon>Embryophyta</taxon>
        <taxon>Tracheophyta</taxon>
        <taxon>Spermatophyta</taxon>
        <taxon>Magnoliopsida</taxon>
        <taxon>eudicotyledons</taxon>
        <taxon>Gunneridae</taxon>
        <taxon>Pentapetalae</taxon>
        <taxon>rosids</taxon>
        <taxon>fabids</taxon>
        <taxon>Fabales</taxon>
        <taxon>Fabaceae</taxon>
        <taxon>Papilionoideae</taxon>
        <taxon>50 kb inversion clade</taxon>
        <taxon>NPAAA clade</taxon>
        <taxon>Hologalegina</taxon>
        <taxon>IRL clade</taxon>
        <taxon>Trifolieae</taxon>
        <taxon>Medicago</taxon>
    </lineage>
</organism>
<protein>
    <submittedName>
        <fullName evidence="1 2">Uncharacterized protein</fullName>
    </submittedName>
</protein>
<dbReference type="EMBL" id="CM001222">
    <property type="protein sequence ID" value="KEH25921.1"/>
    <property type="molecule type" value="Genomic_DNA"/>
</dbReference>
<dbReference type="HOGENOM" id="CLU_3017309_0_0_1"/>
<name>A0A072U972_MEDTR</name>
<accession>A0A072U972</accession>
<dbReference type="AlphaFoldDB" id="A0A072U972"/>
<dbReference type="EnsemblPlants" id="KEH25921">
    <property type="protein sequence ID" value="KEH25921"/>
    <property type="gene ID" value="MTR_6g037730"/>
</dbReference>
<evidence type="ECO:0000313" key="3">
    <source>
        <dbReference type="Proteomes" id="UP000002051"/>
    </source>
</evidence>
<dbReference type="Proteomes" id="UP000002051">
    <property type="component" value="Chromosome 6"/>
</dbReference>
<keyword evidence="3" id="KW-1185">Reference proteome</keyword>
<reference evidence="1 3" key="2">
    <citation type="journal article" date="2014" name="BMC Genomics">
        <title>An improved genome release (version Mt4.0) for the model legume Medicago truncatula.</title>
        <authorList>
            <person name="Tang H."/>
            <person name="Krishnakumar V."/>
            <person name="Bidwell S."/>
            <person name="Rosen B."/>
            <person name="Chan A."/>
            <person name="Zhou S."/>
            <person name="Gentzbittel L."/>
            <person name="Childs K.L."/>
            <person name="Yandell M."/>
            <person name="Gundlach H."/>
            <person name="Mayer K.F."/>
            <person name="Schwartz D.C."/>
            <person name="Town C.D."/>
        </authorList>
    </citation>
    <scope>GENOME REANNOTATION</scope>
    <source>
        <strain evidence="1">A17</strain>
        <strain evidence="2 3">cv. Jemalong A17</strain>
    </source>
</reference>
<proteinExistence type="predicted"/>
<reference evidence="2" key="3">
    <citation type="submission" date="2015-04" db="UniProtKB">
        <authorList>
            <consortium name="EnsemblPlants"/>
        </authorList>
    </citation>
    <scope>IDENTIFICATION</scope>
    <source>
        <strain evidence="2">cv. Jemalong A17</strain>
    </source>
</reference>
<evidence type="ECO:0000313" key="1">
    <source>
        <dbReference type="EMBL" id="KEH25921.1"/>
    </source>
</evidence>